<evidence type="ECO:0000313" key="3">
    <source>
        <dbReference type="Proteomes" id="UP000663629"/>
    </source>
</evidence>
<dbReference type="RefSeq" id="WP_205293443.1">
    <property type="nucleotide sequence ID" value="NZ_CP070368.1"/>
</dbReference>
<feature type="signal peptide" evidence="1">
    <location>
        <begin position="1"/>
        <end position="19"/>
    </location>
</feature>
<gene>
    <name evidence="2" type="ORF">JWJ88_07215</name>
</gene>
<feature type="chain" id="PRO_5046208728" description="Secreted protein" evidence="1">
    <location>
        <begin position="20"/>
        <end position="127"/>
    </location>
</feature>
<dbReference type="EMBL" id="CP070368">
    <property type="protein sequence ID" value="QRZ12409.1"/>
    <property type="molecule type" value="Genomic_DNA"/>
</dbReference>
<evidence type="ECO:0000313" key="2">
    <source>
        <dbReference type="EMBL" id="QRZ12409.1"/>
    </source>
</evidence>
<keyword evidence="3" id="KW-1185">Reference proteome</keyword>
<protein>
    <recommendedName>
        <fullName evidence="4">Secreted protein</fullName>
    </recommendedName>
</protein>
<evidence type="ECO:0000256" key="1">
    <source>
        <dbReference type="SAM" id="SignalP"/>
    </source>
</evidence>
<sequence>MRPSLLAAALLVACFVNSAAATSASLTCPKTDDAEVARLCAALEEEMRQSGGETLPQAASSIRLILEAQSPRPDTLRARLTVESAAGRHQGDEMVLSVMDRPVIPDSEIRDFARLLLKAALPQISGN</sequence>
<name>A0ABX7JFA0_9RHOB</name>
<proteinExistence type="predicted"/>
<organism evidence="2 3">
    <name type="scientific">Paracoccus methylovorus</name>
    <dbReference type="NCBI Taxonomy" id="2812658"/>
    <lineage>
        <taxon>Bacteria</taxon>
        <taxon>Pseudomonadati</taxon>
        <taxon>Pseudomonadota</taxon>
        <taxon>Alphaproteobacteria</taxon>
        <taxon>Rhodobacterales</taxon>
        <taxon>Paracoccaceae</taxon>
        <taxon>Paracoccus</taxon>
    </lineage>
</organism>
<reference evidence="2 3" key="1">
    <citation type="submission" date="2021-02" db="EMBL/GenBank/DDBJ databases">
        <title>Paracoccus methylovroum sp.nov., a new methanol and methylamine utilizing methylotrophic denitrifer.</title>
        <authorList>
            <person name="Timsy T."/>
            <person name="Behrendt U."/>
            <person name="Ulrich A."/>
            <person name="Spanner T."/>
            <person name="Foesel B.U."/>
            <person name="Horn M.A."/>
            <person name="Kolb S."/>
        </authorList>
    </citation>
    <scope>NUCLEOTIDE SEQUENCE [LARGE SCALE GENOMIC DNA]</scope>
    <source>
        <strain evidence="2 3">H4-D09</strain>
    </source>
</reference>
<evidence type="ECO:0008006" key="4">
    <source>
        <dbReference type="Google" id="ProtNLM"/>
    </source>
</evidence>
<accession>A0ABX7JFA0</accession>
<keyword evidence="1" id="KW-0732">Signal</keyword>
<dbReference type="Proteomes" id="UP000663629">
    <property type="component" value="Chromosome 1"/>
</dbReference>